<evidence type="ECO:0000256" key="1">
    <source>
        <dbReference type="ARBA" id="ARBA00023015"/>
    </source>
</evidence>
<dbReference type="SMART" id="SM00347">
    <property type="entry name" value="HTH_MARR"/>
    <property type="match status" value="1"/>
</dbReference>
<accession>A0A0R2SVE7</accession>
<dbReference type="InterPro" id="IPR000485">
    <property type="entry name" value="AsnC-type_HTH_dom"/>
</dbReference>
<feature type="domain" description="HTH marR-type" evidence="4">
    <location>
        <begin position="1"/>
        <end position="110"/>
    </location>
</feature>
<protein>
    <recommendedName>
        <fullName evidence="4">HTH marR-type domain-containing protein</fullName>
    </recommendedName>
</protein>
<sequence>MRDTGLQATQYSILAMLSDGERLSISELADDLGLERTSMSRTLRPMEREGLVALSSEGFRRKRAIELTAAGFSRYQECLPLWRTAQARFAKKYSPEQLNQLHSLLALIGE</sequence>
<dbReference type="PANTHER" id="PTHR42756:SF1">
    <property type="entry name" value="TRANSCRIPTIONAL REPRESSOR OF EMRAB OPERON"/>
    <property type="match status" value="1"/>
</dbReference>
<dbReference type="GO" id="GO:0003700">
    <property type="term" value="F:DNA-binding transcription factor activity"/>
    <property type="evidence" value="ECO:0007669"/>
    <property type="project" value="InterPro"/>
</dbReference>
<dbReference type="EMBL" id="LICD01000265">
    <property type="protein sequence ID" value="KRO78871.1"/>
    <property type="molecule type" value="Genomic_DNA"/>
</dbReference>
<gene>
    <name evidence="5" type="ORF">ABR85_05975</name>
</gene>
<evidence type="ECO:0000256" key="2">
    <source>
        <dbReference type="ARBA" id="ARBA00023125"/>
    </source>
</evidence>
<evidence type="ECO:0000313" key="6">
    <source>
        <dbReference type="Proteomes" id="UP000051242"/>
    </source>
</evidence>
<dbReference type="PROSITE" id="PS50995">
    <property type="entry name" value="HTH_MARR_2"/>
    <property type="match status" value="1"/>
</dbReference>
<dbReference type="PANTHER" id="PTHR42756">
    <property type="entry name" value="TRANSCRIPTIONAL REGULATOR, MARR"/>
    <property type="match status" value="1"/>
</dbReference>
<dbReference type="Gene3D" id="1.10.10.10">
    <property type="entry name" value="Winged helix-like DNA-binding domain superfamily/Winged helix DNA-binding domain"/>
    <property type="match status" value="1"/>
</dbReference>
<dbReference type="InterPro" id="IPR000835">
    <property type="entry name" value="HTH_MarR-typ"/>
</dbReference>
<dbReference type="InterPro" id="IPR011991">
    <property type="entry name" value="ArsR-like_HTH"/>
</dbReference>
<dbReference type="SUPFAM" id="SSF46785">
    <property type="entry name" value="Winged helix' DNA-binding domain"/>
    <property type="match status" value="1"/>
</dbReference>
<keyword evidence="3" id="KW-0804">Transcription</keyword>
<organism evidence="5 6">
    <name type="scientific">OM182 bacterium BACL3 MAG-120619-bin3</name>
    <dbReference type="NCBI Taxonomy" id="1655593"/>
    <lineage>
        <taxon>Bacteria</taxon>
        <taxon>Pseudomonadati</taxon>
        <taxon>Pseudomonadota</taxon>
        <taxon>Gammaproteobacteria</taxon>
        <taxon>OMG group</taxon>
        <taxon>OM182 clade</taxon>
    </lineage>
</organism>
<keyword evidence="2" id="KW-0238">DNA-binding</keyword>
<dbReference type="Pfam" id="PF12802">
    <property type="entry name" value="MarR_2"/>
    <property type="match status" value="1"/>
</dbReference>
<dbReference type="GO" id="GO:0043565">
    <property type="term" value="F:sequence-specific DNA binding"/>
    <property type="evidence" value="ECO:0007669"/>
    <property type="project" value="InterPro"/>
</dbReference>
<dbReference type="CDD" id="cd00090">
    <property type="entry name" value="HTH_ARSR"/>
    <property type="match status" value="1"/>
</dbReference>
<keyword evidence="1" id="KW-0805">Transcription regulation</keyword>
<proteinExistence type="predicted"/>
<dbReference type="InterPro" id="IPR036390">
    <property type="entry name" value="WH_DNA-bd_sf"/>
</dbReference>
<name>A0A0R2SVE7_9GAMM</name>
<evidence type="ECO:0000259" key="4">
    <source>
        <dbReference type="PROSITE" id="PS50995"/>
    </source>
</evidence>
<dbReference type="PRINTS" id="PR00033">
    <property type="entry name" value="HTHASNC"/>
</dbReference>
<evidence type="ECO:0000256" key="3">
    <source>
        <dbReference type="ARBA" id="ARBA00023163"/>
    </source>
</evidence>
<dbReference type="InterPro" id="IPR036388">
    <property type="entry name" value="WH-like_DNA-bd_sf"/>
</dbReference>
<comment type="caution">
    <text evidence="5">The sequence shown here is derived from an EMBL/GenBank/DDBJ whole genome shotgun (WGS) entry which is preliminary data.</text>
</comment>
<reference evidence="5 6" key="1">
    <citation type="submission" date="2015-10" db="EMBL/GenBank/DDBJ databases">
        <title>Metagenome-Assembled Genomes uncover a global brackish microbiome.</title>
        <authorList>
            <person name="Hugerth L.W."/>
            <person name="Larsson J."/>
            <person name="Alneberg J."/>
            <person name="Lindh M.V."/>
            <person name="Legrand C."/>
            <person name="Pinhassi J."/>
            <person name="Andersson A.F."/>
        </authorList>
    </citation>
    <scope>NUCLEOTIDE SEQUENCE [LARGE SCALE GENOMIC DNA]</scope>
    <source>
        <strain evidence="5">BACL22 MAG-120619-bin3</strain>
    </source>
</reference>
<dbReference type="Proteomes" id="UP000051242">
    <property type="component" value="Unassembled WGS sequence"/>
</dbReference>
<evidence type="ECO:0000313" key="5">
    <source>
        <dbReference type="EMBL" id="KRO78871.1"/>
    </source>
</evidence>
<dbReference type="AlphaFoldDB" id="A0A0R2SVE7"/>